<feature type="transmembrane region" description="Helical" evidence="1">
    <location>
        <begin position="211"/>
        <end position="237"/>
    </location>
</feature>
<accession>A0A914X4B1</accession>
<keyword evidence="1" id="KW-1133">Transmembrane helix</keyword>
<dbReference type="Proteomes" id="UP000887566">
    <property type="component" value="Unplaced"/>
</dbReference>
<keyword evidence="2" id="KW-1185">Reference proteome</keyword>
<sequence>MLRLDAAAVLVAAISVLFAQLALFSTVGAQNQIYIDPLMIRLLVHQNFLNLTSVTHGPLAYQALEGAPLTVEIFMSGAYTSNYDYMIEGCLANGYPFINHRGCMQCDAIFVRQIETPQYWQDGRDKRTLIHLLAYQPLDTNTINIECSLLLAPCCGCTQNACERGVKPGVDTPSNYQRFVKSVQLQLLNGAVGVSEGTATWWCAEIYELSWWLILIITLLAVLLIVALVLLICCCLGRRRRRNVQPMISKLHLETDHYRTPSESLSQYTNVERHVSRSNIAHIATNT</sequence>
<evidence type="ECO:0000313" key="2">
    <source>
        <dbReference type="Proteomes" id="UP000887566"/>
    </source>
</evidence>
<name>A0A914X4B1_9BILA</name>
<organism evidence="2 3">
    <name type="scientific">Plectus sambesii</name>
    <dbReference type="NCBI Taxonomy" id="2011161"/>
    <lineage>
        <taxon>Eukaryota</taxon>
        <taxon>Metazoa</taxon>
        <taxon>Ecdysozoa</taxon>
        <taxon>Nematoda</taxon>
        <taxon>Chromadorea</taxon>
        <taxon>Plectida</taxon>
        <taxon>Plectina</taxon>
        <taxon>Plectoidea</taxon>
        <taxon>Plectidae</taxon>
        <taxon>Plectus</taxon>
    </lineage>
</organism>
<proteinExistence type="predicted"/>
<protein>
    <submittedName>
        <fullName evidence="3">Uncharacterized protein</fullName>
    </submittedName>
</protein>
<keyword evidence="1" id="KW-0472">Membrane</keyword>
<reference evidence="3" key="1">
    <citation type="submission" date="2022-11" db="UniProtKB">
        <authorList>
            <consortium name="WormBaseParasite"/>
        </authorList>
    </citation>
    <scope>IDENTIFICATION</scope>
</reference>
<dbReference type="WBParaSite" id="PSAMB.scaffold5975size10452.g27634.t1">
    <property type="protein sequence ID" value="PSAMB.scaffold5975size10452.g27634.t1"/>
    <property type="gene ID" value="PSAMB.scaffold5975size10452.g27634"/>
</dbReference>
<dbReference type="AlphaFoldDB" id="A0A914X4B1"/>
<keyword evidence="1" id="KW-0812">Transmembrane</keyword>
<evidence type="ECO:0000256" key="1">
    <source>
        <dbReference type="SAM" id="Phobius"/>
    </source>
</evidence>
<evidence type="ECO:0000313" key="3">
    <source>
        <dbReference type="WBParaSite" id="PSAMB.scaffold5975size10452.g27634.t1"/>
    </source>
</evidence>